<dbReference type="RefSeq" id="WP_072999263.1">
    <property type="nucleotide sequence ID" value="NZ_FQUM01000002.1"/>
</dbReference>
<dbReference type="InterPro" id="IPR008551">
    <property type="entry name" value="TANGO2"/>
</dbReference>
<proteinExistence type="predicted"/>
<dbReference type="Pfam" id="PF05742">
    <property type="entry name" value="TANGO2"/>
    <property type="match status" value="1"/>
</dbReference>
<keyword evidence="2" id="KW-1185">Reference proteome</keyword>
<dbReference type="EMBL" id="FQUM01000002">
    <property type="protein sequence ID" value="SHE72388.1"/>
    <property type="molecule type" value="Genomic_DNA"/>
</dbReference>
<dbReference type="AlphaFoldDB" id="A0A1M4VTW2"/>
<evidence type="ECO:0000313" key="1">
    <source>
        <dbReference type="EMBL" id="SHE72388.1"/>
    </source>
</evidence>
<organism evidence="1 2">
    <name type="scientific">Mariniphaga anaerophila</name>
    <dbReference type="NCBI Taxonomy" id="1484053"/>
    <lineage>
        <taxon>Bacteria</taxon>
        <taxon>Pseudomonadati</taxon>
        <taxon>Bacteroidota</taxon>
        <taxon>Bacteroidia</taxon>
        <taxon>Marinilabiliales</taxon>
        <taxon>Prolixibacteraceae</taxon>
        <taxon>Mariniphaga</taxon>
    </lineage>
</organism>
<protein>
    <submittedName>
        <fullName evidence="1">Transport and Golgi organisation 2</fullName>
    </submittedName>
</protein>
<dbReference type="Proteomes" id="UP000184164">
    <property type="component" value="Unassembled WGS sequence"/>
</dbReference>
<gene>
    <name evidence="1" type="ORF">SAMN05444274_102207</name>
</gene>
<accession>A0A1M4VTW2</accession>
<reference evidence="1 2" key="1">
    <citation type="submission" date="2016-11" db="EMBL/GenBank/DDBJ databases">
        <authorList>
            <person name="Jaros S."/>
            <person name="Januszkiewicz K."/>
            <person name="Wedrychowicz H."/>
        </authorList>
    </citation>
    <scope>NUCLEOTIDE SEQUENCE [LARGE SCALE GENOMIC DNA]</scope>
    <source>
        <strain evidence="1 2">DSM 26910</strain>
    </source>
</reference>
<sequence length="236" mass="26975">MCTVSYINTGGQVIITSNRDETQLRSKALLPMPYTINGKEVFFPKDSHAGGTWFAYRKTGQMVVLLNGAKVKHQVKPFYRRSRGLIVLDIISSDNCINTWEELDLADIQPFTLVVFNRGELYELIWDGLQKSTNKLNALGNYIWSSVTLYPEIIRQYKKEAFHKFIDKYKKPGAADVIDFHASHKIDDLDVAYIEEYQRDIITQSISQLSVNPSGKAAVIHLDLVENKKYSCEFTI</sequence>
<evidence type="ECO:0000313" key="2">
    <source>
        <dbReference type="Proteomes" id="UP000184164"/>
    </source>
</evidence>
<name>A0A1M4VTW2_9BACT</name>
<dbReference type="PANTHER" id="PTHR17985:SF8">
    <property type="entry name" value="TRANSPORT AND GOLGI ORGANIZATION PROTEIN 2 HOMOLOG"/>
    <property type="match status" value="1"/>
</dbReference>
<dbReference type="OrthoDB" id="4380123at2"/>
<dbReference type="PANTHER" id="PTHR17985">
    <property type="entry name" value="SER/THR-RICH PROTEIN T10 IN DGCR REGION"/>
    <property type="match status" value="1"/>
</dbReference>
<dbReference type="STRING" id="1484053.SAMN05444274_102207"/>